<dbReference type="PATRIC" id="fig|1217650.3.peg.1845"/>
<name>N9EWM8_ACIBZ</name>
<gene>
    <name evidence="1" type="ORF">F938_01881</name>
</gene>
<dbReference type="HOGENOM" id="CLU_840981_0_0_6"/>
<keyword evidence="2" id="KW-1185">Reference proteome</keyword>
<sequence length="331" mass="39083">MNTPINQLSLMTSHDQIHFCVNVYNLSIMHKISAIITNPSYSAFKQKTTKHGKHYVCKSPQTYEVYELLQNFPGISQVFLKHKFYKLSQSVKALHKAYSDLGPKLGRPINPLFLPNEQYIQDILPIVDSFEKELKKDSTTRIAMEDRLQRLELINESKKENARVMKKLFKTQQRFNLNIFTYVFDMNKCEFRDKSFIEQGLTKQISQMIDKFYDNYQTEILDLFFRVQRDLSNNYVLTVYSATERECKPLSMKEFIPLRNGSYLIVSPHTNIILTAHEVDYPMDIQDVEGTNEKTWKAIFGEILFKYHYFYYESEYVSPKFIYKNCGTNSK</sequence>
<evidence type="ECO:0000313" key="2">
    <source>
        <dbReference type="Proteomes" id="UP000013251"/>
    </source>
</evidence>
<evidence type="ECO:0000313" key="1">
    <source>
        <dbReference type="EMBL" id="ENV97068.1"/>
    </source>
</evidence>
<accession>N9EWM8</accession>
<dbReference type="AlphaFoldDB" id="N9EWM8"/>
<proteinExistence type="predicted"/>
<dbReference type="Proteomes" id="UP000013251">
    <property type="component" value="Unassembled WGS sequence"/>
</dbReference>
<protein>
    <submittedName>
        <fullName evidence="1">Uncharacterized protein</fullName>
    </submittedName>
</protein>
<organism evidence="1 2">
    <name type="scientific">Acinetobacter bereziniae LMG 1003 = CIP 70.12</name>
    <dbReference type="NCBI Taxonomy" id="981324"/>
    <lineage>
        <taxon>Bacteria</taxon>
        <taxon>Pseudomonadati</taxon>
        <taxon>Pseudomonadota</taxon>
        <taxon>Gammaproteobacteria</taxon>
        <taxon>Moraxellales</taxon>
        <taxon>Moraxellaceae</taxon>
        <taxon>Acinetobacter</taxon>
    </lineage>
</organism>
<reference evidence="1 2" key="1">
    <citation type="submission" date="2013-02" db="EMBL/GenBank/DDBJ databases">
        <title>The Genome Sequence of Acinetobacter bereziniae CIP 70.12.</title>
        <authorList>
            <consortium name="The Broad Institute Genome Sequencing Platform"/>
            <consortium name="The Broad Institute Genome Sequencing Center for Infectious Disease"/>
            <person name="Cerqueira G."/>
            <person name="Feldgarden M."/>
            <person name="Courvalin P."/>
            <person name="Perichon B."/>
            <person name="Grillot-Courvalin C."/>
            <person name="Clermont D."/>
            <person name="Rocha E."/>
            <person name="Yoon E.-J."/>
            <person name="Nemec A."/>
            <person name="Walker B."/>
            <person name="Young S.K."/>
            <person name="Zeng Q."/>
            <person name="Gargeya S."/>
            <person name="Fitzgerald M."/>
            <person name="Haas B."/>
            <person name="Abouelleil A."/>
            <person name="Alvarado L."/>
            <person name="Arachchi H.M."/>
            <person name="Berlin A.M."/>
            <person name="Chapman S.B."/>
            <person name="Dewar J."/>
            <person name="Goldberg J."/>
            <person name="Griggs A."/>
            <person name="Gujja S."/>
            <person name="Hansen M."/>
            <person name="Howarth C."/>
            <person name="Imamovic A."/>
            <person name="Larimer J."/>
            <person name="McCowan C."/>
            <person name="Murphy C."/>
            <person name="Neiman D."/>
            <person name="Pearson M."/>
            <person name="Priest M."/>
            <person name="Roberts A."/>
            <person name="Saif S."/>
            <person name="Shea T."/>
            <person name="Sisk P."/>
            <person name="Sykes S."/>
            <person name="Wortman J."/>
            <person name="Nusbaum C."/>
            <person name="Birren B."/>
        </authorList>
    </citation>
    <scope>NUCLEOTIDE SEQUENCE [LARGE SCALE GENOMIC DNA]</scope>
    <source>
        <strain evidence="1 2">CIP 70.12</strain>
    </source>
</reference>
<dbReference type="EMBL" id="APQG01000020">
    <property type="protein sequence ID" value="ENV97068.1"/>
    <property type="molecule type" value="Genomic_DNA"/>
</dbReference>
<comment type="caution">
    <text evidence="1">The sequence shown here is derived from an EMBL/GenBank/DDBJ whole genome shotgun (WGS) entry which is preliminary data.</text>
</comment>